<protein>
    <submittedName>
        <fullName evidence="8">Cytochrome d ubiquinol oxidase subunit II</fullName>
    </submittedName>
</protein>
<reference evidence="8 9" key="1">
    <citation type="submission" date="2024-10" db="EMBL/GenBank/DDBJ databases">
        <title>The Natural Products Discovery Center: Release of the First 8490 Sequenced Strains for Exploring Actinobacteria Biosynthetic Diversity.</title>
        <authorList>
            <person name="Kalkreuter E."/>
            <person name="Kautsar S.A."/>
            <person name="Yang D."/>
            <person name="Bader C.D."/>
            <person name="Teijaro C.N."/>
            <person name="Fluegel L."/>
            <person name="Davis C.M."/>
            <person name="Simpson J.R."/>
            <person name="Lauterbach L."/>
            <person name="Steele A.D."/>
            <person name="Gui C."/>
            <person name="Meng S."/>
            <person name="Li G."/>
            <person name="Viehrig K."/>
            <person name="Ye F."/>
            <person name="Su P."/>
            <person name="Kiefer A.F."/>
            <person name="Nichols A."/>
            <person name="Cepeda A.J."/>
            <person name="Yan W."/>
            <person name="Fan B."/>
            <person name="Jiang Y."/>
            <person name="Adhikari A."/>
            <person name="Zheng C.-J."/>
            <person name="Schuster L."/>
            <person name="Cowan T.M."/>
            <person name="Smanski M.J."/>
            <person name="Chevrette M.G."/>
            <person name="De Carvalho L.P.S."/>
            <person name="Shen B."/>
        </authorList>
    </citation>
    <scope>NUCLEOTIDE SEQUENCE [LARGE SCALE GENOMIC DNA]</scope>
    <source>
        <strain evidence="8 9">NPDC003029</strain>
    </source>
</reference>
<evidence type="ECO:0000256" key="6">
    <source>
        <dbReference type="ARBA" id="ARBA00023136"/>
    </source>
</evidence>
<sequence>MDILAIALLGFFAAGYFVLAGADLGVGMLLAYLGRGAGERRLVLASIGPFFLGNEVWLVATAGVLIGCFPTLEGELFQGQFLVLLPLVTGWVVRDAGLWWRGRGATRAWRTVMDALVVCGSWTVALSWGALYAGLLTGDPVRPASGGLTVFTALAVALLFAAHGLGFAALRLTGRPYERARQLVGGMPRLHSFAPTAVVMAALPLLAGSRLPLMDTAADSVTLSLLVPALLVVTPGLVAAQVWLWRTFRDRVTRPSYL</sequence>
<keyword evidence="4 7" id="KW-0812">Transmembrane</keyword>
<dbReference type="InterPro" id="IPR003317">
    <property type="entry name" value="Cyt-d_oxidase_su2"/>
</dbReference>
<gene>
    <name evidence="8" type="ORF">ACFYWW_30105</name>
</gene>
<evidence type="ECO:0000256" key="3">
    <source>
        <dbReference type="ARBA" id="ARBA00022475"/>
    </source>
</evidence>
<keyword evidence="5 7" id="KW-1133">Transmembrane helix</keyword>
<dbReference type="RefSeq" id="WP_387898148.1">
    <property type="nucleotide sequence ID" value="NZ_JBIAPK010000011.1"/>
</dbReference>
<feature type="transmembrane region" description="Helical" evidence="7">
    <location>
        <begin position="42"/>
        <end position="67"/>
    </location>
</feature>
<feature type="transmembrane region" description="Helical" evidence="7">
    <location>
        <begin position="112"/>
        <end position="135"/>
    </location>
</feature>
<comment type="similarity">
    <text evidence="2">Belongs to the cytochrome ubiquinol oxidase subunit 2 family.</text>
</comment>
<feature type="transmembrane region" description="Helical" evidence="7">
    <location>
        <begin position="193"/>
        <end position="213"/>
    </location>
</feature>
<name>A0ABW6RQY3_9ACTN</name>
<proteinExistence type="inferred from homology"/>
<evidence type="ECO:0000313" key="9">
    <source>
        <dbReference type="Proteomes" id="UP001601976"/>
    </source>
</evidence>
<keyword evidence="9" id="KW-1185">Reference proteome</keyword>
<dbReference type="Pfam" id="PF02322">
    <property type="entry name" value="Cyt_bd_oxida_II"/>
    <property type="match status" value="1"/>
</dbReference>
<feature type="transmembrane region" description="Helical" evidence="7">
    <location>
        <begin position="225"/>
        <end position="245"/>
    </location>
</feature>
<feature type="transmembrane region" description="Helical" evidence="7">
    <location>
        <begin position="79"/>
        <end position="100"/>
    </location>
</feature>
<evidence type="ECO:0000256" key="2">
    <source>
        <dbReference type="ARBA" id="ARBA00007543"/>
    </source>
</evidence>
<evidence type="ECO:0000256" key="7">
    <source>
        <dbReference type="SAM" id="Phobius"/>
    </source>
</evidence>
<feature type="transmembrane region" description="Helical" evidence="7">
    <location>
        <begin position="147"/>
        <end position="172"/>
    </location>
</feature>
<dbReference type="PANTHER" id="PTHR43141:SF4">
    <property type="entry name" value="CYTOCHROME BD2 SUBUNIT II"/>
    <property type="match status" value="1"/>
</dbReference>
<comment type="caution">
    <text evidence="8">The sequence shown here is derived from an EMBL/GenBank/DDBJ whole genome shotgun (WGS) entry which is preliminary data.</text>
</comment>
<evidence type="ECO:0000256" key="5">
    <source>
        <dbReference type="ARBA" id="ARBA00022989"/>
    </source>
</evidence>
<keyword evidence="3" id="KW-1003">Cell membrane</keyword>
<evidence type="ECO:0000256" key="1">
    <source>
        <dbReference type="ARBA" id="ARBA00004651"/>
    </source>
</evidence>
<dbReference type="EMBL" id="JBIAPK010000011">
    <property type="protein sequence ID" value="MFF3342934.1"/>
    <property type="molecule type" value="Genomic_DNA"/>
</dbReference>
<keyword evidence="6 7" id="KW-0472">Membrane</keyword>
<evidence type="ECO:0000313" key="8">
    <source>
        <dbReference type="EMBL" id="MFF3342934.1"/>
    </source>
</evidence>
<organism evidence="8 9">
    <name type="scientific">Streptomyces flavidovirens</name>
    <dbReference type="NCBI Taxonomy" id="67298"/>
    <lineage>
        <taxon>Bacteria</taxon>
        <taxon>Bacillati</taxon>
        <taxon>Actinomycetota</taxon>
        <taxon>Actinomycetes</taxon>
        <taxon>Kitasatosporales</taxon>
        <taxon>Streptomycetaceae</taxon>
        <taxon>Streptomyces</taxon>
    </lineage>
</organism>
<feature type="transmembrane region" description="Helical" evidence="7">
    <location>
        <begin position="6"/>
        <end position="30"/>
    </location>
</feature>
<evidence type="ECO:0000256" key="4">
    <source>
        <dbReference type="ARBA" id="ARBA00022692"/>
    </source>
</evidence>
<comment type="subcellular location">
    <subcellularLocation>
        <location evidence="1">Cell membrane</location>
        <topology evidence="1">Multi-pass membrane protein</topology>
    </subcellularLocation>
</comment>
<accession>A0ABW6RQY3</accession>
<dbReference type="PANTHER" id="PTHR43141">
    <property type="entry name" value="CYTOCHROME BD2 SUBUNIT II"/>
    <property type="match status" value="1"/>
</dbReference>
<dbReference type="Proteomes" id="UP001601976">
    <property type="component" value="Unassembled WGS sequence"/>
</dbReference>